<accession>A0A8T0P6K5</accession>
<dbReference type="InterPro" id="IPR050655">
    <property type="entry name" value="Plant_B3_domain"/>
</dbReference>
<protein>
    <recommendedName>
        <fullName evidence="6">TF-B3 domain-containing protein</fullName>
    </recommendedName>
</protein>
<dbReference type="Pfam" id="PF02362">
    <property type="entry name" value="B3"/>
    <property type="match status" value="1"/>
</dbReference>
<dbReference type="Proteomes" id="UP000823388">
    <property type="component" value="Chromosome 8N"/>
</dbReference>
<keyword evidence="4" id="KW-0804">Transcription</keyword>
<keyword evidence="5" id="KW-0539">Nucleus</keyword>
<dbReference type="PANTHER" id="PTHR31920">
    <property type="entry name" value="B3 DOMAIN-CONTAINING"/>
    <property type="match status" value="1"/>
</dbReference>
<evidence type="ECO:0000259" key="6">
    <source>
        <dbReference type="PROSITE" id="PS50863"/>
    </source>
</evidence>
<dbReference type="AlphaFoldDB" id="A0A8T0P6K5"/>
<evidence type="ECO:0000256" key="1">
    <source>
        <dbReference type="ARBA" id="ARBA00004123"/>
    </source>
</evidence>
<evidence type="ECO:0000313" key="8">
    <source>
        <dbReference type="Proteomes" id="UP000823388"/>
    </source>
</evidence>
<keyword evidence="3" id="KW-0238">DNA-binding</keyword>
<dbReference type="InterPro" id="IPR003340">
    <property type="entry name" value="B3_DNA-bd"/>
</dbReference>
<dbReference type="GO" id="GO:0003677">
    <property type="term" value="F:DNA binding"/>
    <property type="evidence" value="ECO:0007669"/>
    <property type="project" value="UniProtKB-KW"/>
</dbReference>
<sequence>MARRRAHITFTADQTQRMKERAHRFCQVLIEGHFEKALAVPSAVAERTRSRKEVKVRINWGKTMKTWPVKVSVAGKKGRMYLTSGWAAYVEANKLLAPDFIVFSYYVDHGDLAVKVFDPSGCRRIYPEGGPVVANL</sequence>
<feature type="domain" description="TF-B3" evidence="6">
    <location>
        <begin position="38"/>
        <end position="120"/>
    </location>
</feature>
<dbReference type="CDD" id="cd10017">
    <property type="entry name" value="B3_DNA"/>
    <property type="match status" value="1"/>
</dbReference>
<dbReference type="SMART" id="SM01019">
    <property type="entry name" value="B3"/>
    <property type="match status" value="1"/>
</dbReference>
<evidence type="ECO:0000256" key="5">
    <source>
        <dbReference type="ARBA" id="ARBA00023242"/>
    </source>
</evidence>
<organism evidence="7 8">
    <name type="scientific">Panicum virgatum</name>
    <name type="common">Blackwell switchgrass</name>
    <dbReference type="NCBI Taxonomy" id="38727"/>
    <lineage>
        <taxon>Eukaryota</taxon>
        <taxon>Viridiplantae</taxon>
        <taxon>Streptophyta</taxon>
        <taxon>Embryophyta</taxon>
        <taxon>Tracheophyta</taxon>
        <taxon>Spermatophyta</taxon>
        <taxon>Magnoliopsida</taxon>
        <taxon>Liliopsida</taxon>
        <taxon>Poales</taxon>
        <taxon>Poaceae</taxon>
        <taxon>PACMAD clade</taxon>
        <taxon>Panicoideae</taxon>
        <taxon>Panicodae</taxon>
        <taxon>Paniceae</taxon>
        <taxon>Panicinae</taxon>
        <taxon>Panicum</taxon>
        <taxon>Panicum sect. Hiantes</taxon>
    </lineage>
</organism>
<reference evidence="7" key="1">
    <citation type="submission" date="2020-05" db="EMBL/GenBank/DDBJ databases">
        <title>WGS assembly of Panicum virgatum.</title>
        <authorList>
            <person name="Lovell J.T."/>
            <person name="Jenkins J."/>
            <person name="Shu S."/>
            <person name="Juenger T.E."/>
            <person name="Schmutz J."/>
        </authorList>
    </citation>
    <scope>NUCLEOTIDE SEQUENCE</scope>
    <source>
        <strain evidence="7">AP13</strain>
    </source>
</reference>
<dbReference type="PANTHER" id="PTHR31920:SF135">
    <property type="entry name" value="B3 DOMAIN-CONTAINING PROTEIN OS03G0621600-RELATED"/>
    <property type="match status" value="1"/>
</dbReference>
<evidence type="ECO:0000313" key="7">
    <source>
        <dbReference type="EMBL" id="KAG2557383.1"/>
    </source>
</evidence>
<dbReference type="SUPFAM" id="SSF101936">
    <property type="entry name" value="DNA-binding pseudobarrel domain"/>
    <property type="match status" value="1"/>
</dbReference>
<evidence type="ECO:0000256" key="4">
    <source>
        <dbReference type="ARBA" id="ARBA00023163"/>
    </source>
</evidence>
<proteinExistence type="predicted"/>
<dbReference type="Gene3D" id="2.40.330.10">
    <property type="entry name" value="DNA-binding pseudobarrel domain"/>
    <property type="match status" value="1"/>
</dbReference>
<dbReference type="InterPro" id="IPR015300">
    <property type="entry name" value="DNA-bd_pseudobarrel_sf"/>
</dbReference>
<keyword evidence="2" id="KW-0805">Transcription regulation</keyword>
<keyword evidence="8" id="KW-1185">Reference proteome</keyword>
<evidence type="ECO:0000256" key="3">
    <source>
        <dbReference type="ARBA" id="ARBA00023125"/>
    </source>
</evidence>
<evidence type="ECO:0000256" key="2">
    <source>
        <dbReference type="ARBA" id="ARBA00023015"/>
    </source>
</evidence>
<dbReference type="GO" id="GO:0005634">
    <property type="term" value="C:nucleus"/>
    <property type="evidence" value="ECO:0007669"/>
    <property type="project" value="UniProtKB-SubCell"/>
</dbReference>
<comment type="caution">
    <text evidence="7">The sequence shown here is derived from an EMBL/GenBank/DDBJ whole genome shotgun (WGS) entry which is preliminary data.</text>
</comment>
<dbReference type="EMBL" id="CM029052">
    <property type="protein sequence ID" value="KAG2557383.1"/>
    <property type="molecule type" value="Genomic_DNA"/>
</dbReference>
<gene>
    <name evidence="7" type="ORF">PVAP13_8NG212600</name>
</gene>
<comment type="subcellular location">
    <subcellularLocation>
        <location evidence="1">Nucleus</location>
    </subcellularLocation>
</comment>
<dbReference type="PROSITE" id="PS50863">
    <property type="entry name" value="B3"/>
    <property type="match status" value="1"/>
</dbReference>
<name>A0A8T0P6K5_PANVG</name>